<dbReference type="InterPro" id="IPR022907">
    <property type="entry name" value="VapC_family"/>
</dbReference>
<dbReference type="HAMAP" id="MF_00265">
    <property type="entry name" value="VapC_Nob1"/>
    <property type="match status" value="1"/>
</dbReference>
<organism evidence="6">
    <name type="scientific">freshwater metagenome</name>
    <dbReference type="NCBI Taxonomy" id="449393"/>
    <lineage>
        <taxon>unclassified sequences</taxon>
        <taxon>metagenomes</taxon>
        <taxon>ecological metagenomes</taxon>
    </lineage>
</organism>
<dbReference type="GO" id="GO:0004540">
    <property type="term" value="F:RNA nuclease activity"/>
    <property type="evidence" value="ECO:0007669"/>
    <property type="project" value="InterPro"/>
</dbReference>
<reference evidence="6" key="1">
    <citation type="submission" date="2020-05" db="EMBL/GenBank/DDBJ databases">
        <authorList>
            <person name="Chiriac C."/>
            <person name="Salcher M."/>
            <person name="Ghai R."/>
            <person name="Kavagutti S V."/>
        </authorList>
    </citation>
    <scope>NUCLEOTIDE SEQUENCE</scope>
</reference>
<proteinExistence type="inferred from homology"/>
<dbReference type="EMBL" id="CAEZVQ010000024">
    <property type="protein sequence ID" value="CAB4631099.1"/>
    <property type="molecule type" value="Genomic_DNA"/>
</dbReference>
<dbReference type="GO" id="GO:0046872">
    <property type="term" value="F:metal ion binding"/>
    <property type="evidence" value="ECO:0007669"/>
    <property type="project" value="UniProtKB-KW"/>
</dbReference>
<dbReference type="GO" id="GO:0016787">
    <property type="term" value="F:hydrolase activity"/>
    <property type="evidence" value="ECO:0007669"/>
    <property type="project" value="UniProtKB-KW"/>
</dbReference>
<accession>A0A6J6J4Q9</accession>
<evidence type="ECO:0000256" key="4">
    <source>
        <dbReference type="ARBA" id="ARBA00022801"/>
    </source>
</evidence>
<evidence type="ECO:0000256" key="1">
    <source>
        <dbReference type="ARBA" id="ARBA00022649"/>
    </source>
</evidence>
<evidence type="ECO:0000259" key="5">
    <source>
        <dbReference type="Pfam" id="PF01850"/>
    </source>
</evidence>
<evidence type="ECO:0000313" key="6">
    <source>
        <dbReference type="EMBL" id="CAB4631099.1"/>
    </source>
</evidence>
<gene>
    <name evidence="6" type="ORF">UFOPK2086_00329</name>
</gene>
<dbReference type="Gene3D" id="3.40.50.1010">
    <property type="entry name" value="5'-nuclease"/>
    <property type="match status" value="1"/>
</dbReference>
<dbReference type="InterPro" id="IPR029060">
    <property type="entry name" value="PIN-like_dom_sf"/>
</dbReference>
<name>A0A6J6J4Q9_9ZZZZ</name>
<evidence type="ECO:0000256" key="2">
    <source>
        <dbReference type="ARBA" id="ARBA00022722"/>
    </source>
</evidence>
<dbReference type="CDD" id="cd09874">
    <property type="entry name" value="PIN_MT3492-like"/>
    <property type="match status" value="1"/>
</dbReference>
<dbReference type="InterPro" id="IPR002716">
    <property type="entry name" value="PIN_dom"/>
</dbReference>
<sequence>MDCLIDSSVLFKVFVEEPGSQNSFLIIREIGRPVISAITRIEVHSALRRASQRHKISALQVTRLGVQIEELCNVMINIPVNDEIQQNAIELMKSHRKLRTLDAVQLATVLHAGCYGIATADEDLARISTKEGINVFNPLRGLAKN</sequence>
<keyword evidence="3" id="KW-0479">Metal-binding</keyword>
<evidence type="ECO:0000256" key="3">
    <source>
        <dbReference type="ARBA" id="ARBA00022723"/>
    </source>
</evidence>
<keyword evidence="4" id="KW-0378">Hydrolase</keyword>
<protein>
    <submittedName>
        <fullName evidence="6">Unannotated protein</fullName>
    </submittedName>
</protein>
<dbReference type="SUPFAM" id="SSF88723">
    <property type="entry name" value="PIN domain-like"/>
    <property type="match status" value="1"/>
</dbReference>
<dbReference type="Pfam" id="PF01850">
    <property type="entry name" value="PIN"/>
    <property type="match status" value="1"/>
</dbReference>
<keyword evidence="2" id="KW-0540">Nuclease</keyword>
<feature type="domain" description="PIN" evidence="5">
    <location>
        <begin position="4"/>
        <end position="128"/>
    </location>
</feature>
<dbReference type="AlphaFoldDB" id="A0A6J6J4Q9"/>
<keyword evidence="1" id="KW-1277">Toxin-antitoxin system</keyword>